<feature type="non-terminal residue" evidence="14">
    <location>
        <position position="1"/>
    </location>
</feature>
<organism evidence="14 15">
    <name type="scientific">Pristionchus fissidentatus</name>
    <dbReference type="NCBI Taxonomy" id="1538716"/>
    <lineage>
        <taxon>Eukaryota</taxon>
        <taxon>Metazoa</taxon>
        <taxon>Ecdysozoa</taxon>
        <taxon>Nematoda</taxon>
        <taxon>Chromadorea</taxon>
        <taxon>Rhabditida</taxon>
        <taxon>Rhabditina</taxon>
        <taxon>Diplogasteromorpha</taxon>
        <taxon>Diplogasteroidea</taxon>
        <taxon>Neodiplogasteridae</taxon>
        <taxon>Pristionchus</taxon>
    </lineage>
</organism>
<dbReference type="InterPro" id="IPR006121">
    <property type="entry name" value="HMA_dom"/>
</dbReference>
<proteinExistence type="inferred from homology"/>
<dbReference type="Gene3D" id="3.30.70.100">
    <property type="match status" value="1"/>
</dbReference>
<sequence>QTHVFEMAMTCGACANAARRVLEKLGDGITIDSIDVPTKRIVVTTDKSMEEVKTQLEKTGKTVSEERITHIESH</sequence>
<reference evidence="14" key="1">
    <citation type="submission" date="2023-10" db="EMBL/GenBank/DDBJ databases">
        <title>Genome assembly of Pristionchus species.</title>
        <authorList>
            <person name="Yoshida K."/>
            <person name="Sommer R.J."/>
        </authorList>
    </citation>
    <scope>NUCLEOTIDE SEQUENCE</scope>
    <source>
        <strain evidence="14">RS5133</strain>
    </source>
</reference>
<dbReference type="PROSITE" id="PS50846">
    <property type="entry name" value="HMA_2"/>
    <property type="match status" value="1"/>
</dbReference>
<dbReference type="GO" id="GO:0006825">
    <property type="term" value="P:copper ion transport"/>
    <property type="evidence" value="ECO:0007669"/>
    <property type="project" value="UniProtKB-KW"/>
</dbReference>
<keyword evidence="5" id="KW-0406">Ion transport</keyword>
<evidence type="ECO:0000256" key="9">
    <source>
        <dbReference type="ARBA" id="ARBA00040962"/>
    </source>
</evidence>
<evidence type="ECO:0000256" key="7">
    <source>
        <dbReference type="ARBA" id="ARBA00037651"/>
    </source>
</evidence>
<dbReference type="InterPro" id="IPR051881">
    <property type="entry name" value="Copper_transport_ATOX1-like"/>
</dbReference>
<dbReference type="EMBL" id="BTSY01000003">
    <property type="protein sequence ID" value="GMT18824.1"/>
    <property type="molecule type" value="Genomic_DNA"/>
</dbReference>
<dbReference type="Proteomes" id="UP001432322">
    <property type="component" value="Unassembled WGS sequence"/>
</dbReference>
<evidence type="ECO:0000256" key="11">
    <source>
        <dbReference type="ARBA" id="ARBA00046351"/>
    </source>
</evidence>
<evidence type="ECO:0000256" key="3">
    <source>
        <dbReference type="ARBA" id="ARBA00022796"/>
    </source>
</evidence>
<dbReference type="PANTHER" id="PTHR46365">
    <property type="entry name" value="COPPER TRANSPORT PROTEIN ATOX1"/>
    <property type="match status" value="1"/>
</dbReference>
<dbReference type="SUPFAM" id="SSF55008">
    <property type="entry name" value="HMA, heavy metal-associated domain"/>
    <property type="match status" value="1"/>
</dbReference>
<dbReference type="PANTHER" id="PTHR46365:SF1">
    <property type="entry name" value="COPPER TRANSPORT PROTEIN ATOX1"/>
    <property type="match status" value="1"/>
</dbReference>
<evidence type="ECO:0000256" key="10">
    <source>
        <dbReference type="ARBA" id="ARBA00043201"/>
    </source>
</evidence>
<feature type="region of interest" description="Disordered" evidence="12">
    <location>
        <begin position="53"/>
        <end position="74"/>
    </location>
</feature>
<comment type="subunit">
    <text evidence="11">Homodimer. Interacts with ATP7B. Interacts with ATP7A. Interacts (via dimer form) with SLC31A1 (via C-terminal domain); this interaction improves ATOX1 stability and controls intracellular Cu(I) levels.</text>
</comment>
<protein>
    <recommendedName>
        <fullName evidence="9">Copper transport protein ATOX1</fullName>
    </recommendedName>
    <alternativeName>
        <fullName evidence="10">Metal transport protein ATX1</fullName>
    </alternativeName>
</protein>
<comment type="function">
    <text evidence="7">Binds and deliver cytosolic copper to the copper ATPase proteins. May be important in cellular antioxidant defense.</text>
</comment>
<dbReference type="GO" id="GO:0046872">
    <property type="term" value="F:metal ion binding"/>
    <property type="evidence" value="ECO:0007669"/>
    <property type="project" value="UniProtKB-KW"/>
</dbReference>
<evidence type="ECO:0000259" key="13">
    <source>
        <dbReference type="PROSITE" id="PS50846"/>
    </source>
</evidence>
<keyword evidence="1" id="KW-0813">Transport</keyword>
<evidence type="ECO:0000256" key="8">
    <source>
        <dbReference type="ARBA" id="ARBA00038171"/>
    </source>
</evidence>
<keyword evidence="3" id="KW-0187">Copper transport</keyword>
<dbReference type="Pfam" id="PF00403">
    <property type="entry name" value="HMA"/>
    <property type="match status" value="1"/>
</dbReference>
<comment type="caution">
    <text evidence="14">The sequence shown here is derived from an EMBL/GenBank/DDBJ whole genome shotgun (WGS) entry which is preliminary data.</text>
</comment>
<accession>A0AAV5VK85</accession>
<evidence type="ECO:0000256" key="1">
    <source>
        <dbReference type="ARBA" id="ARBA00022448"/>
    </source>
</evidence>
<evidence type="ECO:0000256" key="6">
    <source>
        <dbReference type="ARBA" id="ARBA00023186"/>
    </source>
</evidence>
<gene>
    <name evidence="14" type="ORF">PFISCL1PPCAC_10121</name>
</gene>
<keyword evidence="15" id="KW-1185">Reference proteome</keyword>
<keyword evidence="2" id="KW-0479">Metal-binding</keyword>
<evidence type="ECO:0000313" key="15">
    <source>
        <dbReference type="Proteomes" id="UP001432322"/>
    </source>
</evidence>
<keyword evidence="4" id="KW-0186">Copper</keyword>
<dbReference type="AlphaFoldDB" id="A0AAV5VK85"/>
<keyword evidence="6" id="KW-0143">Chaperone</keyword>
<comment type="similarity">
    <text evidence="8">Belongs to the ATX1 family.</text>
</comment>
<dbReference type="GO" id="GO:0016531">
    <property type="term" value="F:copper chaperone activity"/>
    <property type="evidence" value="ECO:0007669"/>
    <property type="project" value="TreeGrafter"/>
</dbReference>
<feature type="domain" description="HMA" evidence="13">
    <location>
        <begin position="1"/>
        <end position="64"/>
    </location>
</feature>
<name>A0AAV5VK85_9BILA</name>
<evidence type="ECO:0000256" key="2">
    <source>
        <dbReference type="ARBA" id="ARBA00022723"/>
    </source>
</evidence>
<dbReference type="InterPro" id="IPR036163">
    <property type="entry name" value="HMA_dom_sf"/>
</dbReference>
<evidence type="ECO:0000256" key="4">
    <source>
        <dbReference type="ARBA" id="ARBA00023008"/>
    </source>
</evidence>
<evidence type="ECO:0000256" key="5">
    <source>
        <dbReference type="ARBA" id="ARBA00023065"/>
    </source>
</evidence>
<dbReference type="GO" id="GO:0005829">
    <property type="term" value="C:cytosol"/>
    <property type="evidence" value="ECO:0007669"/>
    <property type="project" value="TreeGrafter"/>
</dbReference>
<evidence type="ECO:0000313" key="14">
    <source>
        <dbReference type="EMBL" id="GMT18824.1"/>
    </source>
</evidence>
<dbReference type="CDD" id="cd00371">
    <property type="entry name" value="HMA"/>
    <property type="match status" value="1"/>
</dbReference>
<evidence type="ECO:0000256" key="12">
    <source>
        <dbReference type="SAM" id="MobiDB-lite"/>
    </source>
</evidence>